<evidence type="ECO:0000256" key="2">
    <source>
        <dbReference type="SAM" id="Phobius"/>
    </source>
</evidence>
<dbReference type="Proteomes" id="UP001396898">
    <property type="component" value="Unassembled WGS sequence"/>
</dbReference>
<organism evidence="3 4">
    <name type="scientific">Apiospora marii</name>
    <dbReference type="NCBI Taxonomy" id="335849"/>
    <lineage>
        <taxon>Eukaryota</taxon>
        <taxon>Fungi</taxon>
        <taxon>Dikarya</taxon>
        <taxon>Ascomycota</taxon>
        <taxon>Pezizomycotina</taxon>
        <taxon>Sordariomycetes</taxon>
        <taxon>Xylariomycetidae</taxon>
        <taxon>Amphisphaeriales</taxon>
        <taxon>Apiosporaceae</taxon>
        <taxon>Apiospora</taxon>
    </lineage>
</organism>
<evidence type="ECO:0000256" key="1">
    <source>
        <dbReference type="SAM" id="MobiDB-lite"/>
    </source>
</evidence>
<gene>
    <name evidence="3" type="ORF">PG991_000166</name>
</gene>
<evidence type="ECO:0000313" key="3">
    <source>
        <dbReference type="EMBL" id="KAK8040378.1"/>
    </source>
</evidence>
<comment type="caution">
    <text evidence="3">The sequence shown here is derived from an EMBL/GenBank/DDBJ whole genome shotgun (WGS) entry which is preliminary data.</text>
</comment>
<feature type="transmembrane region" description="Helical" evidence="2">
    <location>
        <begin position="652"/>
        <end position="674"/>
    </location>
</feature>
<keyword evidence="2" id="KW-0812">Transmembrane</keyword>
<keyword evidence="2" id="KW-0472">Membrane</keyword>
<reference evidence="3 4" key="1">
    <citation type="submission" date="2023-01" db="EMBL/GenBank/DDBJ databases">
        <title>Analysis of 21 Apiospora genomes using comparative genomics revels a genus with tremendous synthesis potential of carbohydrate active enzymes and secondary metabolites.</title>
        <authorList>
            <person name="Sorensen T."/>
        </authorList>
    </citation>
    <scope>NUCLEOTIDE SEQUENCE [LARGE SCALE GENOMIC DNA]</scope>
    <source>
        <strain evidence="3 4">CBS 20057</strain>
    </source>
</reference>
<proteinExistence type="predicted"/>
<feature type="region of interest" description="Disordered" evidence="1">
    <location>
        <begin position="1"/>
        <end position="52"/>
    </location>
</feature>
<protein>
    <submittedName>
        <fullName evidence="3">Uncharacterized protein</fullName>
    </submittedName>
</protein>
<dbReference type="EMBL" id="JAQQWI010000001">
    <property type="protein sequence ID" value="KAK8040378.1"/>
    <property type="molecule type" value="Genomic_DNA"/>
</dbReference>
<evidence type="ECO:0000313" key="4">
    <source>
        <dbReference type="Proteomes" id="UP001396898"/>
    </source>
</evidence>
<sequence>MERGTEEPSPGAESAQPEAATLSKTSRESDTQDRSQVPSGGSIPTSSDSTLEEMQRQLAINLASIVQNTVEKETKELLRQIRDNSERQITLLKASLPDSWRNASQTDQLRTALNSEEPWLPSDEALVNIKVGGNGQEVHDAEPSYTLEALRGDSDAIGGNDKTAVLIILAVWGFANDILDDPELRADLEVPHTAISRDSSNKQPGPLNSFFEDLASKLSVSIPGGPPYIQTYLPRHMELKLNRGGSFIRMIPGPNGHSRPNKEFARLIMQEWIRTSSVEVSNTWGMDLSRMQGNEGYESFDIILAPLNLMTETFMTLADMARVISRSALAAPGGFDPTFVSMAVQFLLSFTGPWKLRFGPFSRFAPLRYAKRSKYSCYLKEAAWKLPGRLSNSNFEDKLNLAVISMHHTIRLFSPMDENHGNLHVTDEGGIQIQRHNHNNGVRKCMWYGGIAIYQKALVDVLDGWHKDWEKLLIMLDDVMTVQIEDIYDTKKRASLMFETSTGSKFERSDRYFFVTELLRISAEWIKETGNDLQHLQAVTTRELLKGIAHAKHNYNGEHPNTISWEACADVISHNWTIVFQAYEKYEKDLLGKIERKAQEVKSLRDGLFSATSVREATKSTSINEYILVFTVMTLYGIDMFNFDIPGQTTSFAITTVLVSLATYLAAWGIMYGVRQRRKKGGLGELLSGLRGWIGISADTAKRALRVRNGPKQAAGWSRRPEIEVRIDQELPAEPPKEDAREGKKREANFRKKYLSWNVIPTWPIRRRQHQEAGV</sequence>
<feature type="compositionally biased region" description="Polar residues" evidence="1">
    <location>
        <begin position="34"/>
        <end position="49"/>
    </location>
</feature>
<name>A0ABR1T1D2_9PEZI</name>
<accession>A0ABR1T1D2</accession>
<keyword evidence="2" id="KW-1133">Transmembrane helix</keyword>
<keyword evidence="4" id="KW-1185">Reference proteome</keyword>